<evidence type="ECO:0000256" key="6">
    <source>
        <dbReference type="ARBA" id="ARBA00023136"/>
    </source>
</evidence>
<dbReference type="Gene3D" id="3.30.160.190">
    <property type="entry name" value="atu1810 like domain"/>
    <property type="match status" value="1"/>
</dbReference>
<proteinExistence type="predicted"/>
<dbReference type="EMBL" id="JAMCOF010000006">
    <property type="protein sequence ID" value="MCL6229865.1"/>
    <property type="molecule type" value="Genomic_DNA"/>
</dbReference>
<dbReference type="PANTHER" id="PTHR12219:SF8">
    <property type="entry name" value="NADH DEHYDROGENASE [UBIQUINONE] IRON-SULFUR PROTEIN 4, MITOCHONDRIAL"/>
    <property type="match status" value="1"/>
</dbReference>
<keyword evidence="3" id="KW-0679">Respiratory chain</keyword>
<reference evidence="7 8" key="1">
    <citation type="submission" date="2022-05" db="EMBL/GenBank/DDBJ databases">
        <title>Description of the Bartonella bilalgolemii sp. nov. Isolated from Apodemus uralensis (Pallas 1811).</title>
        <authorList>
            <person name="Zgheib R."/>
            <person name="Celebi B."/>
        </authorList>
    </citation>
    <scope>NUCLEOTIDE SEQUENCE [LARGE SCALE GENOMIC DNA]</scope>
    <source>
        <strain evidence="7 8">G70</strain>
    </source>
</reference>
<comment type="caution">
    <text evidence="7">The sequence shown here is derived from an EMBL/GenBank/DDBJ whole genome shotgun (WGS) entry which is preliminary data.</text>
</comment>
<name>A0ABT0P8R4_9HYPH</name>
<dbReference type="PANTHER" id="PTHR12219">
    <property type="entry name" value="NADH-UBIQUINONE OXIDOREDUCTASE"/>
    <property type="match status" value="1"/>
</dbReference>
<evidence type="ECO:0000256" key="3">
    <source>
        <dbReference type="ARBA" id="ARBA00022660"/>
    </source>
</evidence>
<keyword evidence="5" id="KW-0249">Electron transport</keyword>
<dbReference type="RefSeq" id="WP_249676820.1">
    <property type="nucleotide sequence ID" value="NZ_JAMCOF010000006.1"/>
</dbReference>
<evidence type="ECO:0000256" key="4">
    <source>
        <dbReference type="ARBA" id="ARBA00022946"/>
    </source>
</evidence>
<dbReference type="InterPro" id="IPR038532">
    <property type="entry name" value="NDUFS4-like_sf"/>
</dbReference>
<evidence type="ECO:0000256" key="5">
    <source>
        <dbReference type="ARBA" id="ARBA00022982"/>
    </source>
</evidence>
<keyword evidence="6" id="KW-0472">Membrane</keyword>
<accession>A0ABT0P8R4</accession>
<keyword evidence="8" id="KW-1185">Reference proteome</keyword>
<dbReference type="Proteomes" id="UP001523003">
    <property type="component" value="Unassembled WGS sequence"/>
</dbReference>
<organism evidence="7 8">
    <name type="scientific">Bartonella bilalgolemii</name>
    <dbReference type="NCBI Taxonomy" id="2942911"/>
    <lineage>
        <taxon>Bacteria</taxon>
        <taxon>Pseudomonadati</taxon>
        <taxon>Pseudomonadota</taxon>
        <taxon>Alphaproteobacteria</taxon>
        <taxon>Hyphomicrobiales</taxon>
        <taxon>Bartonellaceae</taxon>
        <taxon>Bartonella</taxon>
    </lineage>
</organism>
<keyword evidence="2" id="KW-0813">Transport</keyword>
<dbReference type="Pfam" id="PF04800">
    <property type="entry name" value="NDUS4"/>
    <property type="match status" value="1"/>
</dbReference>
<evidence type="ECO:0000313" key="7">
    <source>
        <dbReference type="EMBL" id="MCL6229865.1"/>
    </source>
</evidence>
<protein>
    <submittedName>
        <fullName evidence="7">ETC complex I subunit</fullName>
    </submittedName>
</protein>
<comment type="subcellular location">
    <subcellularLocation>
        <location evidence="1">Membrane</location>
    </subcellularLocation>
</comment>
<gene>
    <name evidence="7" type="ORF">M4Z11_04510</name>
</gene>
<dbReference type="InterPro" id="IPR006885">
    <property type="entry name" value="NADH_UbQ_FeS_4_mit-like"/>
</dbReference>
<keyword evidence="4" id="KW-0809">Transit peptide</keyword>
<sequence length="101" mass="11757">MVARIYSPAKTPMQSGKANTGFWILQYEPVQKKMIEPLMGYTATSDINSQIKIRFQTKEEAINFAIKNAIPYRVENLHEALRRAISYSDNFHSNRQQPWTH</sequence>
<evidence type="ECO:0000256" key="1">
    <source>
        <dbReference type="ARBA" id="ARBA00004370"/>
    </source>
</evidence>
<evidence type="ECO:0000256" key="2">
    <source>
        <dbReference type="ARBA" id="ARBA00022448"/>
    </source>
</evidence>
<evidence type="ECO:0000313" key="8">
    <source>
        <dbReference type="Proteomes" id="UP001523003"/>
    </source>
</evidence>